<feature type="region of interest" description="Disordered" evidence="1">
    <location>
        <begin position="48"/>
        <end position="69"/>
    </location>
</feature>
<organism evidence="2 3">
    <name type="scientific">Lasius platythorax</name>
    <dbReference type="NCBI Taxonomy" id="488582"/>
    <lineage>
        <taxon>Eukaryota</taxon>
        <taxon>Metazoa</taxon>
        <taxon>Ecdysozoa</taxon>
        <taxon>Arthropoda</taxon>
        <taxon>Hexapoda</taxon>
        <taxon>Insecta</taxon>
        <taxon>Pterygota</taxon>
        <taxon>Neoptera</taxon>
        <taxon>Endopterygota</taxon>
        <taxon>Hymenoptera</taxon>
        <taxon>Apocrita</taxon>
        <taxon>Aculeata</taxon>
        <taxon>Formicoidea</taxon>
        <taxon>Formicidae</taxon>
        <taxon>Formicinae</taxon>
        <taxon>Lasius</taxon>
        <taxon>Lasius</taxon>
    </lineage>
</organism>
<evidence type="ECO:0000313" key="3">
    <source>
        <dbReference type="Proteomes" id="UP001497644"/>
    </source>
</evidence>
<evidence type="ECO:0000313" key="2">
    <source>
        <dbReference type="EMBL" id="CAL1674651.1"/>
    </source>
</evidence>
<feature type="compositionally biased region" description="Basic and acidic residues" evidence="1">
    <location>
        <begin position="48"/>
        <end position="61"/>
    </location>
</feature>
<proteinExistence type="predicted"/>
<evidence type="ECO:0000256" key="1">
    <source>
        <dbReference type="SAM" id="MobiDB-lite"/>
    </source>
</evidence>
<dbReference type="Proteomes" id="UP001497644">
    <property type="component" value="Chromosome 10"/>
</dbReference>
<dbReference type="AlphaFoldDB" id="A0AAV2N582"/>
<dbReference type="EMBL" id="OZ034833">
    <property type="protein sequence ID" value="CAL1674651.1"/>
    <property type="molecule type" value="Genomic_DNA"/>
</dbReference>
<name>A0AAV2N582_9HYME</name>
<reference evidence="2" key="1">
    <citation type="submission" date="2024-04" db="EMBL/GenBank/DDBJ databases">
        <authorList>
            <consortium name="Molecular Ecology Group"/>
        </authorList>
    </citation>
    <scope>NUCLEOTIDE SEQUENCE</scope>
</reference>
<keyword evidence="3" id="KW-1185">Reference proteome</keyword>
<sequence>MHREAGVLVGSWCSENRSRIRTYGMALFSTEHAPWRKERMDADRIKSNKEQLDETETEGKTVAKKTLAV</sequence>
<gene>
    <name evidence="2" type="ORF">LPLAT_LOCUS1222</name>
</gene>
<protein>
    <submittedName>
        <fullName evidence="2">Uncharacterized protein</fullName>
    </submittedName>
</protein>
<accession>A0AAV2N582</accession>